<dbReference type="NCBIfam" id="TIGR01671">
    <property type="entry name" value="phage_TIGR01671"/>
    <property type="match status" value="1"/>
</dbReference>
<dbReference type="InterPro" id="IPR019096">
    <property type="entry name" value="YopX_protein"/>
</dbReference>
<dbReference type="InterPro" id="IPR010024">
    <property type="entry name" value="CHP16711"/>
</dbReference>
<dbReference type="InterPro" id="IPR023385">
    <property type="entry name" value="YopX-like_C"/>
</dbReference>
<keyword evidence="3" id="KW-1185">Reference proteome</keyword>
<feature type="domain" description="YopX protein" evidence="1">
    <location>
        <begin position="6"/>
        <end position="123"/>
    </location>
</feature>
<accession>A0A0R1MS72</accession>
<dbReference type="AlphaFoldDB" id="A0A0R1MS72"/>
<evidence type="ECO:0000313" key="3">
    <source>
        <dbReference type="Proteomes" id="UP000051330"/>
    </source>
</evidence>
<comment type="caution">
    <text evidence="2">The sequence shown here is derived from an EMBL/GenBank/DDBJ whole genome shotgun (WGS) entry which is preliminary data.</text>
</comment>
<reference evidence="2 3" key="1">
    <citation type="journal article" date="2015" name="Genome Announc.">
        <title>Expanding the biotechnology potential of lactobacilli through comparative genomics of 213 strains and associated genera.</title>
        <authorList>
            <person name="Sun Z."/>
            <person name="Harris H.M."/>
            <person name="McCann A."/>
            <person name="Guo C."/>
            <person name="Argimon S."/>
            <person name="Zhang W."/>
            <person name="Yang X."/>
            <person name="Jeffery I.B."/>
            <person name="Cooney J.C."/>
            <person name="Kagawa T.F."/>
            <person name="Liu W."/>
            <person name="Song Y."/>
            <person name="Salvetti E."/>
            <person name="Wrobel A."/>
            <person name="Rasinkangas P."/>
            <person name="Parkhill J."/>
            <person name="Rea M.C."/>
            <person name="O'Sullivan O."/>
            <person name="Ritari J."/>
            <person name="Douillard F.P."/>
            <person name="Paul Ross R."/>
            <person name="Yang R."/>
            <person name="Briner A.E."/>
            <person name="Felis G.E."/>
            <person name="de Vos W.M."/>
            <person name="Barrangou R."/>
            <person name="Klaenhammer T.R."/>
            <person name="Caufield P.W."/>
            <person name="Cui Y."/>
            <person name="Zhang H."/>
            <person name="O'Toole P.W."/>
        </authorList>
    </citation>
    <scope>NUCLEOTIDE SEQUENCE [LARGE SCALE GENOMIC DNA]</scope>
    <source>
        <strain evidence="2 3">DSM 12744</strain>
    </source>
</reference>
<gene>
    <name evidence="2" type="ORF">FD09_GL000891</name>
</gene>
<dbReference type="Gene3D" id="2.30.30.290">
    <property type="entry name" value="YopX-like domains"/>
    <property type="match status" value="1"/>
</dbReference>
<dbReference type="OrthoDB" id="1809393at2"/>
<dbReference type="RefSeq" id="WP_057821930.1">
    <property type="nucleotide sequence ID" value="NZ_AZEC01000014.1"/>
</dbReference>
<dbReference type="Pfam" id="PF09643">
    <property type="entry name" value="YopX"/>
    <property type="match status" value="1"/>
</dbReference>
<dbReference type="EMBL" id="AZEC01000014">
    <property type="protein sequence ID" value="KRL10748.1"/>
    <property type="molecule type" value="Genomic_DNA"/>
</dbReference>
<evidence type="ECO:0000259" key="1">
    <source>
        <dbReference type="Pfam" id="PF09643"/>
    </source>
</evidence>
<evidence type="ECO:0000313" key="2">
    <source>
        <dbReference type="EMBL" id="KRL10748.1"/>
    </source>
</evidence>
<dbReference type="STRING" id="1423792.FD09_GL000891"/>
<organism evidence="2 3">
    <name type="scientific">Schleiferilactobacillus perolens DSM 12744</name>
    <dbReference type="NCBI Taxonomy" id="1423792"/>
    <lineage>
        <taxon>Bacteria</taxon>
        <taxon>Bacillati</taxon>
        <taxon>Bacillota</taxon>
        <taxon>Bacilli</taxon>
        <taxon>Lactobacillales</taxon>
        <taxon>Lactobacillaceae</taxon>
        <taxon>Schleiferilactobacillus</taxon>
    </lineage>
</organism>
<name>A0A0R1MS72_9LACO</name>
<dbReference type="PATRIC" id="fig|1423792.3.peg.908"/>
<proteinExistence type="predicted"/>
<dbReference type="SUPFAM" id="SSF159006">
    <property type="entry name" value="YopX-like"/>
    <property type="match status" value="1"/>
</dbReference>
<sequence>MKHEIKFRAWLPEDKIMRKVDKIHLSGRAIETVDHHWDYMALVELMQYAGMHDKNGTDIYDGDIVRSEPTTPGDSDAMIGVVTFLEGSWIINDPRERIAEPLFNETKSMTVIGNVYENPELMEGARNE</sequence>
<dbReference type="Proteomes" id="UP000051330">
    <property type="component" value="Unassembled WGS sequence"/>
</dbReference>
<protein>
    <recommendedName>
        <fullName evidence="1">YopX protein domain-containing protein</fullName>
    </recommendedName>
</protein>